<evidence type="ECO:0000313" key="11">
    <source>
        <dbReference type="Proteomes" id="UP000191285"/>
    </source>
</evidence>
<dbReference type="Proteomes" id="UP000191285">
    <property type="component" value="Unassembled WGS sequence"/>
</dbReference>
<dbReference type="CDD" id="cd00250">
    <property type="entry name" value="CAS_like"/>
    <property type="match status" value="1"/>
</dbReference>
<dbReference type="InterPro" id="IPR003819">
    <property type="entry name" value="TauD/TfdA-like"/>
</dbReference>
<evidence type="ECO:0000259" key="9">
    <source>
        <dbReference type="Pfam" id="PF06155"/>
    </source>
</evidence>
<dbReference type="PANTHER" id="PTHR10696:SF25">
    <property type="entry name" value="OXIDOREDUCTASE AIM17-RELATED"/>
    <property type="match status" value="1"/>
</dbReference>
<evidence type="ECO:0000256" key="1">
    <source>
        <dbReference type="ARBA" id="ARBA00001954"/>
    </source>
</evidence>
<dbReference type="GO" id="GO:0016706">
    <property type="term" value="F:2-oxoglutarate-dependent dioxygenase activity"/>
    <property type="evidence" value="ECO:0007669"/>
    <property type="project" value="UniProtKB-ARBA"/>
</dbReference>
<keyword evidence="11" id="KW-1185">Reference proteome</keyword>
<feature type="domain" description="Gamma-butyrobetaine hydroxylase-like N-terminal" evidence="9">
    <location>
        <begin position="103"/>
        <end position="156"/>
    </location>
</feature>
<evidence type="ECO:0000313" key="10">
    <source>
        <dbReference type="EMBL" id="OQE26715.1"/>
    </source>
</evidence>
<dbReference type="STRING" id="303698.A0A1V6TK15"/>
<dbReference type="SUPFAM" id="SSF51197">
    <property type="entry name" value="Clavaminate synthase-like"/>
    <property type="match status" value="1"/>
</dbReference>
<keyword evidence="4" id="KW-0223">Dioxygenase</keyword>
<comment type="similarity">
    <text evidence="2">Belongs to the gamma-BBH/TMLD family.</text>
</comment>
<dbReference type="InterPro" id="IPR038492">
    <property type="entry name" value="GBBH-like_N_sf"/>
</dbReference>
<dbReference type="GO" id="GO:0005739">
    <property type="term" value="C:mitochondrion"/>
    <property type="evidence" value="ECO:0007669"/>
    <property type="project" value="TreeGrafter"/>
</dbReference>
<dbReference type="EMBL" id="MLKD01000005">
    <property type="protein sequence ID" value="OQE26715.1"/>
    <property type="molecule type" value="Genomic_DNA"/>
</dbReference>
<dbReference type="AlphaFoldDB" id="A0A1V6TK15"/>
<name>A0A1V6TK15_9EURO</name>
<feature type="region of interest" description="Disordered" evidence="7">
    <location>
        <begin position="502"/>
        <end position="523"/>
    </location>
</feature>
<evidence type="ECO:0008006" key="12">
    <source>
        <dbReference type="Google" id="ProtNLM"/>
    </source>
</evidence>
<keyword evidence="5" id="KW-0560">Oxidoreductase</keyword>
<gene>
    <name evidence="10" type="ORF">PENSTE_c005G08966</name>
</gene>
<dbReference type="Pfam" id="PF06155">
    <property type="entry name" value="GBBH-like_N"/>
    <property type="match status" value="1"/>
</dbReference>
<reference evidence="11" key="1">
    <citation type="journal article" date="2017" name="Nat. Microbiol.">
        <title>Global analysis of biosynthetic gene clusters reveals vast potential of secondary metabolite production in Penicillium species.</title>
        <authorList>
            <person name="Nielsen J.C."/>
            <person name="Grijseels S."/>
            <person name="Prigent S."/>
            <person name="Ji B."/>
            <person name="Dainat J."/>
            <person name="Nielsen K.F."/>
            <person name="Frisvad J.C."/>
            <person name="Workman M."/>
            <person name="Nielsen J."/>
        </authorList>
    </citation>
    <scope>NUCLEOTIDE SEQUENCE [LARGE SCALE GENOMIC DNA]</scope>
    <source>
        <strain evidence="11">IBT 24891</strain>
    </source>
</reference>
<dbReference type="Gene3D" id="3.30.2020.30">
    <property type="match status" value="1"/>
</dbReference>
<dbReference type="InterPro" id="IPR050411">
    <property type="entry name" value="AlphaKG_dependent_hydroxylases"/>
</dbReference>
<protein>
    <recommendedName>
        <fullName evidence="12">TauD/TfdA-like domain-containing protein</fullName>
    </recommendedName>
</protein>
<feature type="domain" description="TauD/TfdA-like" evidence="8">
    <location>
        <begin position="206"/>
        <end position="450"/>
    </location>
</feature>
<keyword evidence="3" id="KW-0479">Metal-binding</keyword>
<dbReference type="PANTHER" id="PTHR10696">
    <property type="entry name" value="GAMMA-BUTYROBETAINE HYDROXYLASE-RELATED"/>
    <property type="match status" value="1"/>
</dbReference>
<organism evidence="10 11">
    <name type="scientific">Penicillium steckii</name>
    <dbReference type="NCBI Taxonomy" id="303698"/>
    <lineage>
        <taxon>Eukaryota</taxon>
        <taxon>Fungi</taxon>
        <taxon>Dikarya</taxon>
        <taxon>Ascomycota</taxon>
        <taxon>Pezizomycotina</taxon>
        <taxon>Eurotiomycetes</taxon>
        <taxon>Eurotiomycetidae</taxon>
        <taxon>Eurotiales</taxon>
        <taxon>Aspergillaceae</taxon>
        <taxon>Penicillium</taxon>
    </lineage>
</organism>
<evidence type="ECO:0000256" key="4">
    <source>
        <dbReference type="ARBA" id="ARBA00022964"/>
    </source>
</evidence>
<dbReference type="InterPro" id="IPR010376">
    <property type="entry name" value="GBBH-like_N"/>
</dbReference>
<feature type="compositionally biased region" description="Basic and acidic residues" evidence="7">
    <location>
        <begin position="502"/>
        <end position="514"/>
    </location>
</feature>
<keyword evidence="6" id="KW-0408">Iron</keyword>
<evidence type="ECO:0000259" key="8">
    <source>
        <dbReference type="Pfam" id="PF02668"/>
    </source>
</evidence>
<dbReference type="GO" id="GO:0046872">
    <property type="term" value="F:metal ion binding"/>
    <property type="evidence" value="ECO:0007669"/>
    <property type="project" value="UniProtKB-KW"/>
</dbReference>
<evidence type="ECO:0000256" key="6">
    <source>
        <dbReference type="ARBA" id="ARBA00023004"/>
    </source>
</evidence>
<dbReference type="InterPro" id="IPR042098">
    <property type="entry name" value="TauD-like_sf"/>
</dbReference>
<dbReference type="Pfam" id="PF02668">
    <property type="entry name" value="TauD"/>
    <property type="match status" value="1"/>
</dbReference>
<dbReference type="GO" id="GO:0045329">
    <property type="term" value="P:carnitine biosynthetic process"/>
    <property type="evidence" value="ECO:0007669"/>
    <property type="project" value="TreeGrafter"/>
</dbReference>
<comment type="caution">
    <text evidence="10">The sequence shown here is derived from an EMBL/GenBank/DDBJ whole genome shotgun (WGS) entry which is preliminary data.</text>
</comment>
<accession>A0A1V6TK15</accession>
<comment type="cofactor">
    <cofactor evidence="1">
        <name>Fe(2+)</name>
        <dbReference type="ChEBI" id="CHEBI:29033"/>
    </cofactor>
</comment>
<evidence type="ECO:0000256" key="2">
    <source>
        <dbReference type="ARBA" id="ARBA00008654"/>
    </source>
</evidence>
<sequence length="523" mass="59730">MRPIPSTILRHVARRRVNPALRTFVSSAKRLNSEETPKAQSHMSELLQDASRLQSHEKQRFLEFKHPNAGSGKDSTKVELSDPAWLKAEPEYLKLQSPIHGYAALPYYYLRDSCKCPRCVDPHSKQRSFRTSDIPAKIYPRHIEWNGFSLKITWANDIPGYGEDHVSSLDFESLKAGPMNTHDNVSTATKPFHWGNKLMQGVQHWVSFDDYMSNDAKFAESMRNLQRLGLIFVKDIPKSRDLVKKISERMGPVRNSFYGETWDVKTVPQAKNVAYTNQFLGFHMDLLYMNEPPGYQLLHCLENSCEGGESLFADSFRVANIMRKQFPSEYKTLTKRLFGFEYMHNDHIYSNVRPLFELDKMTNGIRNVNYSPPFQSPVPKHMIGGTSNHAHFKPWRQALKTFTRLLESNSSVFQLKLNPGECVIFANRRVVHARNKFNTASGSRWLAGAYVDEDALLSTFATNAKKFPAEWSAGDPSKTGKKLLQKEKEEALKAVQEYNSRKVEAEAETMRENGRALPAGSQG</sequence>
<evidence type="ECO:0000256" key="7">
    <source>
        <dbReference type="SAM" id="MobiDB-lite"/>
    </source>
</evidence>
<proteinExistence type="inferred from homology"/>
<evidence type="ECO:0000256" key="5">
    <source>
        <dbReference type="ARBA" id="ARBA00023002"/>
    </source>
</evidence>
<dbReference type="Gene3D" id="3.60.130.10">
    <property type="entry name" value="Clavaminate synthase-like"/>
    <property type="match status" value="1"/>
</dbReference>
<evidence type="ECO:0000256" key="3">
    <source>
        <dbReference type="ARBA" id="ARBA00022723"/>
    </source>
</evidence>
<dbReference type="OrthoDB" id="406634at2759"/>